<dbReference type="OrthoDB" id="277244at2"/>
<dbReference type="AlphaFoldDB" id="A0A5C5X4P2"/>
<dbReference type="EMBL" id="SIHI01000001">
    <property type="protein sequence ID" value="TWT57549.1"/>
    <property type="molecule type" value="Genomic_DNA"/>
</dbReference>
<accession>A0A5C5X4P2</accession>
<keyword evidence="2" id="KW-0812">Transmembrane</keyword>
<keyword evidence="2" id="KW-1133">Transmembrane helix</keyword>
<keyword evidence="2" id="KW-0472">Membrane</keyword>
<feature type="compositionally biased region" description="Low complexity" evidence="1">
    <location>
        <begin position="570"/>
        <end position="588"/>
    </location>
</feature>
<keyword evidence="4" id="KW-1185">Reference proteome</keyword>
<gene>
    <name evidence="3" type="ORF">KOR42_09100</name>
</gene>
<reference evidence="3 4" key="1">
    <citation type="submission" date="2019-02" db="EMBL/GenBank/DDBJ databases">
        <title>Deep-cultivation of Planctomycetes and their phenomic and genomic characterization uncovers novel biology.</title>
        <authorList>
            <person name="Wiegand S."/>
            <person name="Jogler M."/>
            <person name="Boedeker C."/>
            <person name="Pinto D."/>
            <person name="Vollmers J."/>
            <person name="Rivas-Marin E."/>
            <person name="Kohn T."/>
            <person name="Peeters S.H."/>
            <person name="Heuer A."/>
            <person name="Rast P."/>
            <person name="Oberbeckmann S."/>
            <person name="Bunk B."/>
            <person name="Jeske O."/>
            <person name="Meyerdierks A."/>
            <person name="Storesund J.E."/>
            <person name="Kallscheuer N."/>
            <person name="Luecker S."/>
            <person name="Lage O.M."/>
            <person name="Pohl T."/>
            <person name="Merkel B.J."/>
            <person name="Hornburger P."/>
            <person name="Mueller R.-W."/>
            <person name="Bruemmer F."/>
            <person name="Labrenz M."/>
            <person name="Spormann A.M."/>
            <person name="Op Den Camp H."/>
            <person name="Overmann J."/>
            <person name="Amann R."/>
            <person name="Jetten M.S.M."/>
            <person name="Mascher T."/>
            <person name="Medema M.H."/>
            <person name="Devos D.P."/>
            <person name="Kaster A.-K."/>
            <person name="Ovreas L."/>
            <person name="Rohde M."/>
            <person name="Galperin M.Y."/>
            <person name="Jogler C."/>
        </authorList>
    </citation>
    <scope>NUCLEOTIDE SEQUENCE [LARGE SCALE GENOMIC DNA]</scope>
    <source>
        <strain evidence="3 4">KOR42</strain>
    </source>
</reference>
<sequence length="596" mass="62692">MDKLQPLIRNRFWILGALTLPLAMYGFFSANGALKAATEQRVSTLKGLTIPTGTNDPNEDYKEKLATINAEYEQNVESSIVEIWNKQKERMTWPSVVANDVPPIFMDPEGFDLDVTDTYKRHYSQLMLKLQERVEPVMPIDRNAAGGAAIGVPFSGRGAMPQEADVPWQQKVILAAQLPIAQFDRLAATSEQVWNAQIDIWLLELLFDAVRKMNEDKDSVTEAVLRRIDVLILFGGSGEPRPTGAPAAAGGYGGYDSGYGGGYDSGYPGPGGGGGGGYGSDRGGSGASMSVNVAFDPAQEFGSSADASASASTASMGYSAGGYDDEYGSGYGGGYGGMASGGKQLRYIADSEEKRVLERGFYMSVIIMQSKIPDFIVELANSEWPIRVTRFHVGKNPYFSEAGAGAQMYGSPMGMMGGYGGEGDYDGDESYGGGYAGSYGGSYGGGFGSLGAGGQGAGIPGVGNLSSNLPAYATAAMNHPDLVQLDLCGVITMFKQPQEIIDALTVADGEAVVDDTTISTDGTEMEVMESETLAPEATEDDSLEIPATESADPVEIPATESAVEEETVEAEAVPADGTTETSEETSGGDIPAPEEP</sequence>
<organism evidence="3 4">
    <name type="scientific">Thalassoglobus neptunius</name>
    <dbReference type="NCBI Taxonomy" id="1938619"/>
    <lineage>
        <taxon>Bacteria</taxon>
        <taxon>Pseudomonadati</taxon>
        <taxon>Planctomycetota</taxon>
        <taxon>Planctomycetia</taxon>
        <taxon>Planctomycetales</taxon>
        <taxon>Planctomycetaceae</taxon>
        <taxon>Thalassoglobus</taxon>
    </lineage>
</organism>
<evidence type="ECO:0000256" key="1">
    <source>
        <dbReference type="SAM" id="MobiDB-lite"/>
    </source>
</evidence>
<feature type="region of interest" description="Disordered" evidence="1">
    <location>
        <begin position="532"/>
        <end position="596"/>
    </location>
</feature>
<feature type="transmembrane region" description="Helical" evidence="2">
    <location>
        <begin position="12"/>
        <end position="34"/>
    </location>
</feature>
<protein>
    <submittedName>
        <fullName evidence="3">Uncharacterized protein</fullName>
    </submittedName>
</protein>
<dbReference type="RefSeq" id="WP_146507373.1">
    <property type="nucleotide sequence ID" value="NZ_SIHI01000001.1"/>
</dbReference>
<dbReference type="Proteomes" id="UP000317243">
    <property type="component" value="Unassembled WGS sequence"/>
</dbReference>
<evidence type="ECO:0000256" key="2">
    <source>
        <dbReference type="SAM" id="Phobius"/>
    </source>
</evidence>
<evidence type="ECO:0000313" key="4">
    <source>
        <dbReference type="Proteomes" id="UP000317243"/>
    </source>
</evidence>
<comment type="caution">
    <text evidence="3">The sequence shown here is derived from an EMBL/GenBank/DDBJ whole genome shotgun (WGS) entry which is preliminary data.</text>
</comment>
<proteinExistence type="predicted"/>
<name>A0A5C5X4P2_9PLAN</name>
<evidence type="ECO:0000313" key="3">
    <source>
        <dbReference type="EMBL" id="TWT57549.1"/>
    </source>
</evidence>